<dbReference type="EMBL" id="AFQE01000010">
    <property type="protein sequence ID" value="EGQ78475.1"/>
    <property type="molecule type" value="Genomic_DNA"/>
</dbReference>
<evidence type="ECO:0000313" key="3">
    <source>
        <dbReference type="EMBL" id="UNV84812.1"/>
    </source>
</evidence>
<gene>
    <name evidence="2" type="ORF">HMPREF9418_0110</name>
    <name evidence="3" type="ORF">MON40_12550</name>
</gene>
<feature type="signal peptide" evidence="1">
    <location>
        <begin position="1"/>
        <end position="18"/>
    </location>
</feature>
<dbReference type="RefSeq" id="WP_003775964.1">
    <property type="nucleotide sequence ID" value="NZ_CP094241.1"/>
</dbReference>
<dbReference type="EMBL" id="CP094241">
    <property type="protein sequence ID" value="UNV84812.1"/>
    <property type="molecule type" value="Genomic_DNA"/>
</dbReference>
<reference evidence="2 4" key="1">
    <citation type="submission" date="2011-05" db="EMBL/GenBank/DDBJ databases">
        <authorList>
            <person name="Muzny D."/>
            <person name="Qin X."/>
            <person name="Deng J."/>
            <person name="Jiang H."/>
            <person name="Liu Y."/>
            <person name="Qu J."/>
            <person name="Song X.-Z."/>
            <person name="Zhang L."/>
            <person name="Thornton R."/>
            <person name="Coyle M."/>
            <person name="Francisco L."/>
            <person name="Jackson L."/>
            <person name="Javaid M."/>
            <person name="Korchina V."/>
            <person name="Kovar C."/>
            <person name="Mata R."/>
            <person name="Mathew T."/>
            <person name="Ngo R."/>
            <person name="Nguyen L."/>
            <person name="Nguyen N."/>
            <person name="Okwuonu G."/>
            <person name="Ongeri F."/>
            <person name="Pham C."/>
            <person name="Simmons D."/>
            <person name="Wilczek-Boney K."/>
            <person name="Hale W."/>
            <person name="Jakkamsetti A."/>
            <person name="Pham P."/>
            <person name="Ruth R."/>
            <person name="San Lucas F."/>
            <person name="Warren J."/>
            <person name="Zhang J."/>
            <person name="Zhao Z."/>
            <person name="Zhou C."/>
            <person name="Zhu D."/>
            <person name="Lee S."/>
            <person name="Bess C."/>
            <person name="Blankenburg K."/>
            <person name="Forbes L."/>
            <person name="Fu Q."/>
            <person name="Gubbala S."/>
            <person name="Hirani K."/>
            <person name="Jayaseelan J.C."/>
            <person name="Lara F."/>
            <person name="Munidasa M."/>
            <person name="Palculict T."/>
            <person name="Patil S."/>
            <person name="Pu L.-L."/>
            <person name="Saada N."/>
            <person name="Tang L."/>
            <person name="Weissenberger G."/>
            <person name="Zhu Y."/>
            <person name="Hemphill L."/>
            <person name="Shang Y."/>
            <person name="Youmans B."/>
            <person name="Ayvaz T."/>
            <person name="Ross M."/>
            <person name="Santibanez J."/>
            <person name="Aqrawi P."/>
            <person name="Gross S."/>
            <person name="Joshi V."/>
            <person name="Fowler G."/>
            <person name="Nazareth L."/>
            <person name="Reid J."/>
            <person name="Worley K."/>
            <person name="Petrosino J."/>
            <person name="Highlander S."/>
            <person name="Gibbs R."/>
        </authorList>
    </citation>
    <scope>NUCLEOTIDE SEQUENCE [LARGE SCALE GENOMIC DNA]</scope>
    <source>
        <strain evidence="2 4">ATCC 33926</strain>
    </source>
</reference>
<sequence length="222" mass="25349">MKKYLMLFALFAAAGAQAKEFFRVTDLPDGWQAHISVEGCKDNHCGGKGAVFLYHPKKETTNVFKSDDLIFERGEGSKISAAKSPLIMKDFTFDGLKDIAVATGNKGPKNSPTYDIYEQGEYGDFSQSYSLTELTKNYMGMFRVDNKQKALIVTNEVDCCTRIEERYRYNHDEYSLVPFYSRSVDTSDEDKVVVTETRTDRRGNEKTTTRTYTPAQWQRLNK</sequence>
<dbReference type="Proteomes" id="UP000004982">
    <property type="component" value="Unassembled WGS sequence"/>
</dbReference>
<dbReference type="InterPro" id="IPR058087">
    <property type="entry name" value="XAC2610_dom"/>
</dbReference>
<feature type="chain" id="PRO_5041432106" evidence="1">
    <location>
        <begin position="19"/>
        <end position="222"/>
    </location>
</feature>
<keyword evidence="5" id="KW-1185">Reference proteome</keyword>
<accession>A0AA36XLT0</accession>
<organism evidence="2 4">
    <name type="scientific">Neisseria macacae ATCC 33926</name>
    <dbReference type="NCBI Taxonomy" id="997348"/>
    <lineage>
        <taxon>Bacteria</taxon>
        <taxon>Pseudomonadati</taxon>
        <taxon>Pseudomonadota</taxon>
        <taxon>Betaproteobacteria</taxon>
        <taxon>Neisseriales</taxon>
        <taxon>Neisseriaceae</taxon>
        <taxon>Neisseria</taxon>
    </lineage>
</organism>
<name>A0AA36XLT0_9NEIS</name>
<keyword evidence="1" id="KW-0732">Signal</keyword>
<evidence type="ECO:0000256" key="1">
    <source>
        <dbReference type="SAM" id="SignalP"/>
    </source>
</evidence>
<dbReference type="AlphaFoldDB" id="A0AA36XLT0"/>
<dbReference type="Proteomes" id="UP000829455">
    <property type="component" value="Chromosome"/>
</dbReference>
<dbReference type="NCBIfam" id="NF047539">
    <property type="entry name" value="XAC2610_fam"/>
    <property type="match status" value="1"/>
</dbReference>
<evidence type="ECO:0000313" key="4">
    <source>
        <dbReference type="Proteomes" id="UP000004982"/>
    </source>
</evidence>
<evidence type="ECO:0000313" key="2">
    <source>
        <dbReference type="EMBL" id="EGQ78475.1"/>
    </source>
</evidence>
<evidence type="ECO:0000313" key="5">
    <source>
        <dbReference type="Proteomes" id="UP000829455"/>
    </source>
</evidence>
<proteinExistence type="predicted"/>
<reference evidence="3 5" key="2">
    <citation type="submission" date="2022-03" db="EMBL/GenBank/DDBJ databases">
        <title>Genome sequencing of Neisseria macacae.</title>
        <authorList>
            <person name="Baek M.-G."/>
        </authorList>
    </citation>
    <scope>NUCLEOTIDE SEQUENCE [LARGE SCALE GENOMIC DNA]</scope>
    <source>
        <strain evidence="3 5">ATCC 33926</strain>
    </source>
</reference>
<protein>
    <submittedName>
        <fullName evidence="2">Uncharacterized protein</fullName>
    </submittedName>
</protein>